<evidence type="ECO:0000256" key="9">
    <source>
        <dbReference type="ARBA" id="ARBA00023160"/>
    </source>
</evidence>
<dbReference type="RefSeq" id="XP_019641370.1">
    <property type="nucleotide sequence ID" value="XM_019785811.1"/>
</dbReference>
<feature type="region of interest" description="Disordered" evidence="11">
    <location>
        <begin position="277"/>
        <end position="305"/>
    </location>
</feature>
<sequence length="305" mass="35714">MEIRPAWFLGTMDLITDKIQEGLKYYEWCLSFSDPRVADWPLMDRWAPTLYLTAAYLLIVWLGPRLMEKRKPMELTWLMVPYNFATVLLNLYICVELVTASWSAGYSYSCQRVNYSYDVNEVRIASALWWYFISKLLEFADTFFFIVRKKNSQISFLHVYHHTTMFALWWVGIKWVAGGQSFFGAMMNSGVHVLMYTYYGLSAMGPRFQKYLWWKKYMTVIQLTQFFIAFGHCVQSLYVECDFPGWMHWGLLIYATSLIALFGNFYIKAYKKPKTAVGAGKTSDKDKTGNGLQHKNGFIQAKKQQ</sequence>
<keyword evidence="4 10" id="KW-0812">Transmembrane</keyword>
<evidence type="ECO:0000256" key="5">
    <source>
        <dbReference type="ARBA" id="ARBA00022832"/>
    </source>
</evidence>
<keyword evidence="2 10" id="KW-0444">Lipid biosynthesis</keyword>
<keyword evidence="5 10" id="KW-0276">Fatty acid metabolism</keyword>
<keyword evidence="9 10" id="KW-0275">Fatty acid biosynthesis</keyword>
<comment type="similarity">
    <text evidence="10">Belongs to the ELO family.</text>
</comment>
<dbReference type="Pfam" id="PF01151">
    <property type="entry name" value="ELO"/>
    <property type="match status" value="1"/>
</dbReference>
<keyword evidence="8 10" id="KW-0472">Membrane</keyword>
<feature type="transmembrane region" description="Helical" evidence="10">
    <location>
        <begin position="128"/>
        <end position="147"/>
    </location>
</feature>
<evidence type="ECO:0000256" key="1">
    <source>
        <dbReference type="ARBA" id="ARBA00004141"/>
    </source>
</evidence>
<dbReference type="InterPro" id="IPR002076">
    <property type="entry name" value="ELO_fam"/>
</dbReference>
<dbReference type="Proteomes" id="UP000515135">
    <property type="component" value="Unplaced"/>
</dbReference>
<feature type="transmembrane region" description="Helical" evidence="10">
    <location>
        <begin position="182"/>
        <end position="199"/>
    </location>
</feature>
<dbReference type="GO" id="GO:0042761">
    <property type="term" value="P:very long-chain fatty acid biosynthetic process"/>
    <property type="evidence" value="ECO:0007669"/>
    <property type="project" value="TreeGrafter"/>
</dbReference>
<keyword evidence="7 10" id="KW-0443">Lipid metabolism</keyword>
<comment type="catalytic activity">
    <reaction evidence="10">
        <text>a very-long-chain acyl-CoA + malonyl-CoA + H(+) = a very-long-chain 3-oxoacyl-CoA + CO2 + CoA</text>
        <dbReference type="Rhea" id="RHEA:32727"/>
        <dbReference type="ChEBI" id="CHEBI:15378"/>
        <dbReference type="ChEBI" id="CHEBI:16526"/>
        <dbReference type="ChEBI" id="CHEBI:57287"/>
        <dbReference type="ChEBI" id="CHEBI:57384"/>
        <dbReference type="ChEBI" id="CHEBI:90725"/>
        <dbReference type="ChEBI" id="CHEBI:90736"/>
        <dbReference type="EC" id="2.3.1.199"/>
    </reaction>
</comment>
<keyword evidence="12" id="KW-1185">Reference proteome</keyword>
<evidence type="ECO:0000256" key="6">
    <source>
        <dbReference type="ARBA" id="ARBA00022989"/>
    </source>
</evidence>
<evidence type="ECO:0000256" key="4">
    <source>
        <dbReference type="ARBA" id="ARBA00022692"/>
    </source>
</evidence>
<organism evidence="12 13">
    <name type="scientific">Branchiostoma belcheri</name>
    <name type="common">Amphioxus</name>
    <dbReference type="NCBI Taxonomy" id="7741"/>
    <lineage>
        <taxon>Eukaryota</taxon>
        <taxon>Metazoa</taxon>
        <taxon>Chordata</taxon>
        <taxon>Cephalochordata</taxon>
        <taxon>Leptocardii</taxon>
        <taxon>Amphioxiformes</taxon>
        <taxon>Branchiostomatidae</taxon>
        <taxon>Branchiostoma</taxon>
    </lineage>
</organism>
<proteinExistence type="inferred from homology"/>
<feature type="transmembrane region" description="Helical" evidence="10">
    <location>
        <begin position="84"/>
        <end position="108"/>
    </location>
</feature>
<evidence type="ECO:0000256" key="3">
    <source>
        <dbReference type="ARBA" id="ARBA00022679"/>
    </source>
</evidence>
<protein>
    <recommendedName>
        <fullName evidence="10">Elongation of very long chain fatty acids protein</fullName>
        <ecNumber evidence="10">2.3.1.199</ecNumber>
    </recommendedName>
    <alternativeName>
        <fullName evidence="10">Very-long-chain 3-oxoacyl-CoA synthase</fullName>
    </alternativeName>
</protein>
<dbReference type="GO" id="GO:0030148">
    <property type="term" value="P:sphingolipid biosynthetic process"/>
    <property type="evidence" value="ECO:0007669"/>
    <property type="project" value="TreeGrafter"/>
</dbReference>
<evidence type="ECO:0000256" key="2">
    <source>
        <dbReference type="ARBA" id="ARBA00022516"/>
    </source>
</evidence>
<feature type="transmembrane region" description="Helical" evidence="10">
    <location>
        <begin position="159"/>
        <end position="176"/>
    </location>
</feature>
<evidence type="ECO:0000313" key="12">
    <source>
        <dbReference type="Proteomes" id="UP000515135"/>
    </source>
</evidence>
<dbReference type="GeneID" id="109482921"/>
<feature type="transmembrane region" description="Helical" evidence="10">
    <location>
        <begin position="245"/>
        <end position="267"/>
    </location>
</feature>
<accession>A0A6P4ZJH0</accession>
<dbReference type="GO" id="GO:0019367">
    <property type="term" value="P:fatty acid elongation, saturated fatty acid"/>
    <property type="evidence" value="ECO:0007669"/>
    <property type="project" value="TreeGrafter"/>
</dbReference>
<dbReference type="KEGG" id="bbel:109482921"/>
<evidence type="ECO:0000256" key="11">
    <source>
        <dbReference type="SAM" id="MobiDB-lite"/>
    </source>
</evidence>
<keyword evidence="6 10" id="KW-1133">Transmembrane helix</keyword>
<evidence type="ECO:0000256" key="7">
    <source>
        <dbReference type="ARBA" id="ARBA00023098"/>
    </source>
</evidence>
<reference evidence="13" key="1">
    <citation type="submission" date="2025-08" db="UniProtKB">
        <authorList>
            <consortium name="RefSeq"/>
        </authorList>
    </citation>
    <scope>IDENTIFICATION</scope>
    <source>
        <tissue evidence="13">Gonad</tissue>
    </source>
</reference>
<feature type="transmembrane region" description="Helical" evidence="10">
    <location>
        <begin position="220"/>
        <end position="239"/>
    </location>
</feature>
<feature type="transmembrane region" description="Helical" evidence="10">
    <location>
        <begin position="46"/>
        <end position="63"/>
    </location>
</feature>
<evidence type="ECO:0000313" key="13">
    <source>
        <dbReference type="RefSeq" id="XP_019641370.1"/>
    </source>
</evidence>
<dbReference type="GO" id="GO:0009922">
    <property type="term" value="F:fatty acid elongase activity"/>
    <property type="evidence" value="ECO:0007669"/>
    <property type="project" value="UniProtKB-EC"/>
</dbReference>
<dbReference type="GO" id="GO:0005789">
    <property type="term" value="C:endoplasmic reticulum membrane"/>
    <property type="evidence" value="ECO:0007669"/>
    <property type="project" value="TreeGrafter"/>
</dbReference>
<dbReference type="PANTHER" id="PTHR11157:SF12">
    <property type="entry name" value="ELONGATION OF VERY LONG CHAIN FATTY ACIDS PROTEIN 4"/>
    <property type="match status" value="1"/>
</dbReference>
<dbReference type="PROSITE" id="PS01188">
    <property type="entry name" value="ELO"/>
    <property type="match status" value="1"/>
</dbReference>
<dbReference type="InterPro" id="IPR030457">
    <property type="entry name" value="ELO_CS"/>
</dbReference>
<dbReference type="AlphaFoldDB" id="A0A6P4ZJH0"/>
<dbReference type="GO" id="GO:0034625">
    <property type="term" value="P:fatty acid elongation, monounsaturated fatty acid"/>
    <property type="evidence" value="ECO:0007669"/>
    <property type="project" value="TreeGrafter"/>
</dbReference>
<dbReference type="PANTHER" id="PTHR11157">
    <property type="entry name" value="FATTY ACID ACYL TRANSFERASE-RELATED"/>
    <property type="match status" value="1"/>
</dbReference>
<name>A0A6P4ZJH0_BRABE</name>
<gene>
    <name evidence="13" type="primary">LOC109482921</name>
</gene>
<comment type="subcellular location">
    <subcellularLocation>
        <location evidence="1">Membrane</location>
        <topology evidence="1">Multi-pass membrane protein</topology>
    </subcellularLocation>
</comment>
<keyword evidence="3 10" id="KW-0808">Transferase</keyword>
<evidence type="ECO:0000256" key="8">
    <source>
        <dbReference type="ARBA" id="ARBA00023136"/>
    </source>
</evidence>
<dbReference type="OrthoDB" id="434092at2759"/>
<evidence type="ECO:0000256" key="10">
    <source>
        <dbReference type="RuleBase" id="RU361115"/>
    </source>
</evidence>
<dbReference type="GO" id="GO:0034626">
    <property type="term" value="P:fatty acid elongation, polyunsaturated fatty acid"/>
    <property type="evidence" value="ECO:0007669"/>
    <property type="project" value="TreeGrafter"/>
</dbReference>
<dbReference type="EC" id="2.3.1.199" evidence="10"/>